<feature type="chain" id="PRO_5021805418" description="Alginate export domain-containing protein" evidence="1">
    <location>
        <begin position="27"/>
        <end position="473"/>
    </location>
</feature>
<feature type="domain" description="Alginate export" evidence="2">
    <location>
        <begin position="74"/>
        <end position="454"/>
    </location>
</feature>
<evidence type="ECO:0000313" key="4">
    <source>
        <dbReference type="Proteomes" id="UP000316921"/>
    </source>
</evidence>
<evidence type="ECO:0000256" key="1">
    <source>
        <dbReference type="SAM" id="SignalP"/>
    </source>
</evidence>
<protein>
    <recommendedName>
        <fullName evidence="2">Alginate export domain-containing protein</fullName>
    </recommendedName>
</protein>
<dbReference type="AlphaFoldDB" id="A0A518BQE8"/>
<name>A0A518BQE8_9BACT</name>
<dbReference type="SUPFAM" id="SSF56935">
    <property type="entry name" value="Porins"/>
    <property type="match status" value="1"/>
</dbReference>
<dbReference type="Pfam" id="PF13372">
    <property type="entry name" value="Alginate_exp"/>
    <property type="match status" value="1"/>
</dbReference>
<dbReference type="Proteomes" id="UP000316921">
    <property type="component" value="Chromosome"/>
</dbReference>
<accession>A0A518BQE8</accession>
<dbReference type="EMBL" id="CP036287">
    <property type="protein sequence ID" value="QDU69196.1"/>
    <property type="molecule type" value="Genomic_DNA"/>
</dbReference>
<keyword evidence="4" id="KW-1185">Reference proteome</keyword>
<dbReference type="InterPro" id="IPR053728">
    <property type="entry name" value="Alginate_Permeability_Chnl"/>
</dbReference>
<reference evidence="3 4" key="1">
    <citation type="submission" date="2019-02" db="EMBL/GenBank/DDBJ databases">
        <title>Deep-cultivation of Planctomycetes and their phenomic and genomic characterization uncovers novel biology.</title>
        <authorList>
            <person name="Wiegand S."/>
            <person name="Jogler M."/>
            <person name="Boedeker C."/>
            <person name="Pinto D."/>
            <person name="Vollmers J."/>
            <person name="Rivas-Marin E."/>
            <person name="Kohn T."/>
            <person name="Peeters S.H."/>
            <person name="Heuer A."/>
            <person name="Rast P."/>
            <person name="Oberbeckmann S."/>
            <person name="Bunk B."/>
            <person name="Jeske O."/>
            <person name="Meyerdierks A."/>
            <person name="Storesund J.E."/>
            <person name="Kallscheuer N."/>
            <person name="Luecker S."/>
            <person name="Lage O.M."/>
            <person name="Pohl T."/>
            <person name="Merkel B.J."/>
            <person name="Hornburger P."/>
            <person name="Mueller R.-W."/>
            <person name="Bruemmer F."/>
            <person name="Labrenz M."/>
            <person name="Spormann A.M."/>
            <person name="Op den Camp H."/>
            <person name="Overmann J."/>
            <person name="Amann R."/>
            <person name="Jetten M.S.M."/>
            <person name="Mascher T."/>
            <person name="Medema M.H."/>
            <person name="Devos D.P."/>
            <person name="Kaster A.-K."/>
            <person name="Ovreas L."/>
            <person name="Rohde M."/>
            <person name="Galperin M.Y."/>
            <person name="Jogler C."/>
        </authorList>
    </citation>
    <scope>NUCLEOTIDE SEQUENCE [LARGE SCALE GENOMIC DNA]</scope>
    <source>
        <strain evidence="3 4">Pla133</strain>
    </source>
</reference>
<evidence type="ECO:0000259" key="2">
    <source>
        <dbReference type="Pfam" id="PF13372"/>
    </source>
</evidence>
<proteinExistence type="predicted"/>
<dbReference type="KEGG" id="pbap:Pla133_43130"/>
<evidence type="ECO:0000313" key="3">
    <source>
        <dbReference type="EMBL" id="QDU69196.1"/>
    </source>
</evidence>
<feature type="signal peptide" evidence="1">
    <location>
        <begin position="1"/>
        <end position="26"/>
    </location>
</feature>
<organism evidence="3 4">
    <name type="scientific">Engelhardtia mirabilis</name>
    <dbReference type="NCBI Taxonomy" id="2528011"/>
    <lineage>
        <taxon>Bacteria</taxon>
        <taxon>Pseudomonadati</taxon>
        <taxon>Planctomycetota</taxon>
        <taxon>Planctomycetia</taxon>
        <taxon>Planctomycetia incertae sedis</taxon>
        <taxon>Engelhardtia</taxon>
    </lineage>
</organism>
<gene>
    <name evidence="3" type="ORF">Pla133_43130</name>
</gene>
<dbReference type="RefSeq" id="WP_145068870.1">
    <property type="nucleotide sequence ID" value="NZ_CP036287.1"/>
</dbReference>
<dbReference type="InterPro" id="IPR025388">
    <property type="entry name" value="Alginate_export_dom"/>
</dbReference>
<dbReference type="Gene3D" id="2.40.160.100">
    <property type="match status" value="1"/>
</dbReference>
<sequence precursor="true">MQRPARVSPALIGLSALIGLAPAVSAQGEWTRPKYQLNPQNEDWSGIETLPAEQRDWADRLKWMALDDAGDWRLTVGGRARGRIEGWSNFGQTENGSPRSDDIFELLRLRAHGDLQHSSGFRAYVELKSALAWDRQLPGGTRSIDEDQLDVHQGFLEQGFDVGQERPLTLRVGRQALAFGRQRLVSPLPWANVLRTWDGASARVPLGDWNVDAFWTEFVVVDDDAFNEAGDDQLFGLYGTRGLDGKVLDLYLLGTQRDGRTFNGTTGNEDRYTLGARYARPAAKGETDFELEFAVQEGDIDSQDIHAWMVGGEFGVSFVGDGAPRLNALIEIGSGDSSAGGSVGTFDTPYPLGHAYYGIADTLGRQNAIDIGLGGTWPVGERTTLAVTAHQFLRTNDGDAIYNAGGAPIAGTAGGGSGSSDIGQELDLVLTSRIDRHTTWQAGYSHFWTGSVLDDVGLDADTDFVYLQLSYAF</sequence>
<keyword evidence="1" id="KW-0732">Signal</keyword>